<sequence length="123" mass="14222">MMRSVIRTLLAPVIWVADKLGTSRQVSRSEAQQAEVDQACETLALYQAWSEPDCIQVRREITRLGLEIETRDVRLDPENTRALKEEGGKLEVPCLYIREPQGEERWLYGAQVIIDYLREQFGE</sequence>
<dbReference type="EMBL" id="RXNS01000010">
    <property type="protein sequence ID" value="RTR02999.1"/>
    <property type="molecule type" value="Genomic_DNA"/>
</dbReference>
<proteinExistence type="predicted"/>
<evidence type="ECO:0000259" key="1">
    <source>
        <dbReference type="Pfam" id="PF00462"/>
    </source>
</evidence>
<dbReference type="Proteomes" id="UP000267400">
    <property type="component" value="Unassembled WGS sequence"/>
</dbReference>
<comment type="caution">
    <text evidence="2">The sequence shown here is derived from an EMBL/GenBank/DDBJ whole genome shotgun (WGS) entry which is preliminary data.</text>
</comment>
<dbReference type="Pfam" id="PF00462">
    <property type="entry name" value="Glutaredoxin"/>
    <property type="match status" value="1"/>
</dbReference>
<dbReference type="OrthoDB" id="9793736at2"/>
<dbReference type="AlphaFoldDB" id="A0A3S0R195"/>
<gene>
    <name evidence="2" type="ORF">EKG36_11255</name>
</gene>
<feature type="domain" description="Glutaredoxin" evidence="1">
    <location>
        <begin position="52"/>
        <end position="98"/>
    </location>
</feature>
<protein>
    <submittedName>
        <fullName evidence="2">Glutaredoxin</fullName>
    </submittedName>
</protein>
<accession>A0A3S0R195</accession>
<organism evidence="2 3">
    <name type="scientific">Halomonas nitroreducens</name>
    <dbReference type="NCBI Taxonomy" id="447425"/>
    <lineage>
        <taxon>Bacteria</taxon>
        <taxon>Pseudomonadati</taxon>
        <taxon>Pseudomonadota</taxon>
        <taxon>Gammaproteobacteria</taxon>
        <taxon>Oceanospirillales</taxon>
        <taxon>Halomonadaceae</taxon>
        <taxon>Halomonas</taxon>
    </lineage>
</organism>
<name>A0A3S0R195_9GAMM</name>
<dbReference type="Gene3D" id="3.40.30.10">
    <property type="entry name" value="Glutaredoxin"/>
    <property type="match status" value="1"/>
</dbReference>
<dbReference type="PROSITE" id="PS51354">
    <property type="entry name" value="GLUTAREDOXIN_2"/>
    <property type="match status" value="1"/>
</dbReference>
<dbReference type="InterPro" id="IPR036249">
    <property type="entry name" value="Thioredoxin-like_sf"/>
</dbReference>
<evidence type="ECO:0000313" key="2">
    <source>
        <dbReference type="EMBL" id="RTR02999.1"/>
    </source>
</evidence>
<keyword evidence="3" id="KW-1185">Reference proteome</keyword>
<reference evidence="2 3" key="1">
    <citation type="submission" date="2018-12" db="EMBL/GenBank/DDBJ databases">
        <authorList>
            <person name="Yu L."/>
        </authorList>
    </citation>
    <scope>NUCLEOTIDE SEQUENCE [LARGE SCALE GENOMIC DNA]</scope>
    <source>
        <strain evidence="2 3">11S</strain>
    </source>
</reference>
<dbReference type="SUPFAM" id="SSF52833">
    <property type="entry name" value="Thioredoxin-like"/>
    <property type="match status" value="1"/>
</dbReference>
<dbReference type="InterPro" id="IPR002109">
    <property type="entry name" value="Glutaredoxin"/>
</dbReference>
<evidence type="ECO:0000313" key="3">
    <source>
        <dbReference type="Proteomes" id="UP000267400"/>
    </source>
</evidence>